<dbReference type="EMBL" id="VEVO01000017">
    <property type="protein sequence ID" value="KAF0028057.1"/>
    <property type="molecule type" value="Genomic_DNA"/>
</dbReference>
<name>A0A6A4S4R9_SCOMX</name>
<dbReference type="Proteomes" id="UP000438429">
    <property type="component" value="Unassembled WGS sequence"/>
</dbReference>
<dbReference type="AlphaFoldDB" id="A0A6A4S4R9"/>
<reference evidence="1 2" key="1">
    <citation type="submission" date="2019-06" db="EMBL/GenBank/DDBJ databases">
        <title>Draft genomes of female and male turbot (Scophthalmus maximus).</title>
        <authorList>
            <person name="Xu H."/>
            <person name="Xu X.-W."/>
            <person name="Shao C."/>
            <person name="Chen S."/>
        </authorList>
    </citation>
    <scope>NUCLEOTIDE SEQUENCE [LARGE SCALE GENOMIC DNA]</scope>
    <source>
        <strain evidence="1">Ysfricsl-2016a</strain>
        <tissue evidence="1">Blood</tissue>
    </source>
</reference>
<comment type="caution">
    <text evidence="1">The sequence shown here is derived from an EMBL/GenBank/DDBJ whole genome shotgun (WGS) entry which is preliminary data.</text>
</comment>
<accession>A0A6A4S4R9</accession>
<organism evidence="1 2">
    <name type="scientific">Scophthalmus maximus</name>
    <name type="common">Turbot</name>
    <name type="synonym">Psetta maxima</name>
    <dbReference type="NCBI Taxonomy" id="52904"/>
    <lineage>
        <taxon>Eukaryota</taxon>
        <taxon>Metazoa</taxon>
        <taxon>Chordata</taxon>
        <taxon>Craniata</taxon>
        <taxon>Vertebrata</taxon>
        <taxon>Euteleostomi</taxon>
        <taxon>Actinopterygii</taxon>
        <taxon>Neopterygii</taxon>
        <taxon>Teleostei</taxon>
        <taxon>Neoteleostei</taxon>
        <taxon>Acanthomorphata</taxon>
        <taxon>Carangaria</taxon>
        <taxon>Pleuronectiformes</taxon>
        <taxon>Pleuronectoidei</taxon>
        <taxon>Scophthalmidae</taxon>
        <taxon>Scophthalmus</taxon>
    </lineage>
</organism>
<proteinExistence type="predicted"/>
<evidence type="ECO:0000313" key="1">
    <source>
        <dbReference type="EMBL" id="KAF0028057.1"/>
    </source>
</evidence>
<evidence type="ECO:0000313" key="2">
    <source>
        <dbReference type="Proteomes" id="UP000438429"/>
    </source>
</evidence>
<gene>
    <name evidence="1" type="ORF">F2P81_019144</name>
</gene>
<protein>
    <submittedName>
        <fullName evidence="1">Uncharacterized protein</fullName>
    </submittedName>
</protein>
<sequence length="111" mass="12826">MRTDNTAARALTVVSRQLRMASCQHCFREVKGAVWRYRTKLLHKSKTPQYDSAHCQISLGSSVVGHSKQDEGNWLHCWRYIWINLSKYFCLFRHSKTLVSSETMSSILCSA</sequence>